<feature type="region of interest" description="Disordered" evidence="2">
    <location>
        <begin position="486"/>
        <end position="547"/>
    </location>
</feature>
<dbReference type="InterPro" id="IPR050827">
    <property type="entry name" value="CRP1_MDG1_kinase"/>
</dbReference>
<name>A0A5J5EXA8_9PEZI</name>
<dbReference type="AlphaFoldDB" id="A0A5J5EXA8"/>
<sequence length="547" mass="57403">MSGYYTFKWDLPANEVYVTGTFDGWSRSTKLDKAGAEFIKKVELPKENILYKFVVDGNWVTDPNAPIETDSSGAQNSILSADRIEAPKEPELEHEQVMEQAAINTVAPESTTAALAAAVPKESDVTSEALNISSAAPESTTAALAGEVPLETATPGNDGGFPTAPTVEESEPTPAPQKEEDQILSVNPLPASDTAENPITLAPGEPVPKDIGTQSITSNVKLDKESYEAGATNYPVGSIVLPEVATLAAQREAEGSGILDIPPITNNMIPESSLPIVSAAEAEAHVPEIIKESQELAGEPAEASAVLEIVELKEEVEVELKSEVPIIPPIAEGNNVSTQAVEDTELTSAAAAGVTAKTPEQPVAQVPSVVRDSIAEDRSPAEATASRASVEAKKLVENELKHEVVEIAPISEATSPVAAAEESAAKITEQTAPVVTDGVTSETLAAREITLNAVPKPVKESVEAGVTAEAASEPVAVVQKAAVEEQLKESIKPTEPVKTAEAPPKTSIEGKPKKSSEGSESSDSSPKKTKRRSFFGALKEKLHFGRK</sequence>
<dbReference type="GO" id="GO:0005737">
    <property type="term" value="C:cytoplasm"/>
    <property type="evidence" value="ECO:0007669"/>
    <property type="project" value="TreeGrafter"/>
</dbReference>
<evidence type="ECO:0000313" key="5">
    <source>
        <dbReference type="Proteomes" id="UP000326924"/>
    </source>
</evidence>
<protein>
    <recommendedName>
        <fullName evidence="3">AMP-activated protein kinase glycogen-binding domain-containing protein</fullName>
    </recommendedName>
</protein>
<evidence type="ECO:0000313" key="4">
    <source>
        <dbReference type="EMBL" id="KAA8906412.1"/>
    </source>
</evidence>
<proteinExistence type="inferred from homology"/>
<dbReference type="PANTHER" id="PTHR10343">
    <property type="entry name" value="5'-AMP-ACTIVATED PROTEIN KINASE , BETA SUBUNIT"/>
    <property type="match status" value="1"/>
</dbReference>
<keyword evidence="5" id="KW-1185">Reference proteome</keyword>
<feature type="compositionally biased region" description="Basic and acidic residues" evidence="2">
    <location>
        <begin position="508"/>
        <end position="517"/>
    </location>
</feature>
<feature type="compositionally biased region" description="Basic and acidic residues" evidence="2">
    <location>
        <begin position="538"/>
        <end position="547"/>
    </location>
</feature>
<dbReference type="Proteomes" id="UP000326924">
    <property type="component" value="Unassembled WGS sequence"/>
</dbReference>
<reference evidence="4 5" key="1">
    <citation type="submission" date="2019-09" db="EMBL/GenBank/DDBJ databases">
        <title>Draft genome of the ectomycorrhizal ascomycete Sphaerosporella brunnea.</title>
        <authorList>
            <consortium name="DOE Joint Genome Institute"/>
            <person name="Benucci G.M."/>
            <person name="Marozzi G."/>
            <person name="Antonielli L."/>
            <person name="Sanchez S."/>
            <person name="Marco P."/>
            <person name="Wang X."/>
            <person name="Falini L.B."/>
            <person name="Barry K."/>
            <person name="Haridas S."/>
            <person name="Lipzen A."/>
            <person name="Labutti K."/>
            <person name="Grigoriev I.V."/>
            <person name="Murat C."/>
            <person name="Martin F."/>
            <person name="Albertini E."/>
            <person name="Donnini D."/>
            <person name="Bonito G."/>
        </authorList>
    </citation>
    <scope>NUCLEOTIDE SEQUENCE [LARGE SCALE GENOMIC DNA]</scope>
    <source>
        <strain evidence="4 5">Sb_GMNB300</strain>
    </source>
</reference>
<dbReference type="InterPro" id="IPR032640">
    <property type="entry name" value="AMPK1_CBM"/>
</dbReference>
<dbReference type="Gene3D" id="2.60.40.10">
    <property type="entry name" value="Immunoglobulins"/>
    <property type="match status" value="1"/>
</dbReference>
<dbReference type="OrthoDB" id="5873279at2759"/>
<dbReference type="PANTHER" id="PTHR10343:SF81">
    <property type="entry name" value="CRUCIFORM DNA-RECOGNIZING PROTEIN 1-RELATED"/>
    <property type="match status" value="1"/>
</dbReference>
<dbReference type="GO" id="GO:0031588">
    <property type="term" value="C:nucleotide-activated protein kinase complex"/>
    <property type="evidence" value="ECO:0007669"/>
    <property type="project" value="TreeGrafter"/>
</dbReference>
<dbReference type="GO" id="GO:0019901">
    <property type="term" value="F:protein kinase binding"/>
    <property type="evidence" value="ECO:0007669"/>
    <property type="project" value="TreeGrafter"/>
</dbReference>
<dbReference type="GO" id="GO:0007165">
    <property type="term" value="P:signal transduction"/>
    <property type="evidence" value="ECO:0007669"/>
    <property type="project" value="TreeGrafter"/>
</dbReference>
<comment type="similarity">
    <text evidence="1">Belongs to the CRP1/MDG1 family.</text>
</comment>
<dbReference type="InParanoid" id="A0A5J5EXA8"/>
<dbReference type="CDD" id="cd02859">
    <property type="entry name" value="E_set_AMPKbeta_like_N"/>
    <property type="match status" value="1"/>
</dbReference>
<dbReference type="EMBL" id="VXIS01000089">
    <property type="protein sequence ID" value="KAA8906412.1"/>
    <property type="molecule type" value="Genomic_DNA"/>
</dbReference>
<dbReference type="Pfam" id="PF16561">
    <property type="entry name" value="AMPK1_CBM"/>
    <property type="match status" value="1"/>
</dbReference>
<dbReference type="InterPro" id="IPR014756">
    <property type="entry name" value="Ig_E-set"/>
</dbReference>
<evidence type="ECO:0000259" key="3">
    <source>
        <dbReference type="Pfam" id="PF16561"/>
    </source>
</evidence>
<evidence type="ECO:0000256" key="1">
    <source>
        <dbReference type="ARBA" id="ARBA00038216"/>
    </source>
</evidence>
<dbReference type="GO" id="GO:0005634">
    <property type="term" value="C:nucleus"/>
    <property type="evidence" value="ECO:0007669"/>
    <property type="project" value="TreeGrafter"/>
</dbReference>
<dbReference type="SUPFAM" id="SSF81296">
    <property type="entry name" value="E set domains"/>
    <property type="match status" value="1"/>
</dbReference>
<organism evidence="4 5">
    <name type="scientific">Sphaerosporella brunnea</name>
    <dbReference type="NCBI Taxonomy" id="1250544"/>
    <lineage>
        <taxon>Eukaryota</taxon>
        <taxon>Fungi</taxon>
        <taxon>Dikarya</taxon>
        <taxon>Ascomycota</taxon>
        <taxon>Pezizomycotina</taxon>
        <taxon>Pezizomycetes</taxon>
        <taxon>Pezizales</taxon>
        <taxon>Pyronemataceae</taxon>
        <taxon>Sphaerosporella</taxon>
    </lineage>
</organism>
<gene>
    <name evidence="4" type="ORF">FN846DRAFT_890185</name>
</gene>
<dbReference type="InterPro" id="IPR013783">
    <property type="entry name" value="Ig-like_fold"/>
</dbReference>
<feature type="region of interest" description="Disordered" evidence="2">
    <location>
        <begin position="150"/>
        <end position="214"/>
    </location>
</feature>
<accession>A0A5J5EXA8</accession>
<evidence type="ECO:0000256" key="2">
    <source>
        <dbReference type="SAM" id="MobiDB-lite"/>
    </source>
</evidence>
<feature type="domain" description="AMP-activated protein kinase glycogen-binding" evidence="3">
    <location>
        <begin position="6"/>
        <end position="80"/>
    </location>
</feature>
<comment type="caution">
    <text evidence="4">The sequence shown here is derived from an EMBL/GenBank/DDBJ whole genome shotgun (WGS) entry which is preliminary data.</text>
</comment>